<proteinExistence type="inferred from homology"/>
<evidence type="ECO:0000256" key="7">
    <source>
        <dbReference type="PROSITE-ProRule" id="PRU00644"/>
    </source>
</evidence>
<dbReference type="Pfam" id="PF09454">
    <property type="entry name" value="Vps23_core"/>
    <property type="match status" value="1"/>
</dbReference>
<feature type="domain" description="SB" evidence="10">
    <location>
        <begin position="328"/>
        <end position="396"/>
    </location>
</feature>
<evidence type="ECO:0000256" key="3">
    <source>
        <dbReference type="ARBA" id="ARBA00022448"/>
    </source>
</evidence>
<dbReference type="CDD" id="cd11685">
    <property type="entry name" value="UEV_TSG101-like"/>
    <property type="match status" value="1"/>
</dbReference>
<evidence type="ECO:0000256" key="2">
    <source>
        <dbReference type="ARBA" id="ARBA00009594"/>
    </source>
</evidence>
<dbReference type="InterPro" id="IPR052070">
    <property type="entry name" value="ESCRT-I_UEV_domain"/>
</dbReference>
<keyword evidence="5 7" id="KW-0653">Protein transport</keyword>
<keyword evidence="12" id="KW-0436">Ligase</keyword>
<evidence type="ECO:0000259" key="11">
    <source>
        <dbReference type="PROSITE" id="PS51322"/>
    </source>
</evidence>
<dbReference type="SUPFAM" id="SSF54495">
    <property type="entry name" value="UBC-like"/>
    <property type="match status" value="1"/>
</dbReference>
<dbReference type="Gene3D" id="6.10.140.820">
    <property type="match status" value="1"/>
</dbReference>
<dbReference type="GO" id="GO:0000813">
    <property type="term" value="C:ESCRT I complex"/>
    <property type="evidence" value="ECO:0007669"/>
    <property type="project" value="TreeGrafter"/>
</dbReference>
<evidence type="ECO:0000256" key="9">
    <source>
        <dbReference type="SAM" id="MobiDB-lite"/>
    </source>
</evidence>
<dbReference type="GO" id="GO:0008333">
    <property type="term" value="P:endosome to lysosome transport"/>
    <property type="evidence" value="ECO:0007669"/>
    <property type="project" value="TreeGrafter"/>
</dbReference>
<keyword evidence="4" id="KW-0967">Endosome</keyword>
<comment type="caution">
    <text evidence="12">The sequence shown here is derived from an EMBL/GenBank/DDBJ whole genome shotgun (WGS) entry which is preliminary data.</text>
</comment>
<organism evidence="12 13">
    <name type="scientific">Lithospermum erythrorhizon</name>
    <name type="common">Purple gromwell</name>
    <name type="synonym">Lithospermum officinale var. erythrorhizon</name>
    <dbReference type="NCBI Taxonomy" id="34254"/>
    <lineage>
        <taxon>Eukaryota</taxon>
        <taxon>Viridiplantae</taxon>
        <taxon>Streptophyta</taxon>
        <taxon>Embryophyta</taxon>
        <taxon>Tracheophyta</taxon>
        <taxon>Spermatophyta</taxon>
        <taxon>Magnoliopsida</taxon>
        <taxon>eudicotyledons</taxon>
        <taxon>Gunneridae</taxon>
        <taxon>Pentapetalae</taxon>
        <taxon>asterids</taxon>
        <taxon>lamiids</taxon>
        <taxon>Boraginales</taxon>
        <taxon>Boraginaceae</taxon>
        <taxon>Boraginoideae</taxon>
        <taxon>Lithospermeae</taxon>
        <taxon>Lithospermum</taxon>
    </lineage>
</organism>
<gene>
    <name evidence="12" type="ORF">LIER_00976</name>
</gene>
<dbReference type="InterPro" id="IPR017916">
    <property type="entry name" value="SB_dom"/>
</dbReference>
<reference evidence="12 13" key="1">
    <citation type="submission" date="2024-01" db="EMBL/GenBank/DDBJ databases">
        <title>The complete chloroplast genome sequence of Lithospermum erythrorhizon: insights into the phylogenetic relationship among Boraginaceae species and the maternal lineages of purple gromwells.</title>
        <authorList>
            <person name="Okada T."/>
            <person name="Watanabe K."/>
        </authorList>
    </citation>
    <scope>NUCLEOTIDE SEQUENCE [LARGE SCALE GENOMIC DNA]</scope>
</reference>
<dbReference type="InterPro" id="IPR037202">
    <property type="entry name" value="ESCRT_assembly_dom"/>
</dbReference>
<keyword evidence="6 8" id="KW-0175">Coiled coil</keyword>
<dbReference type="AlphaFoldDB" id="A0AAV3NKT1"/>
<feature type="compositionally biased region" description="Gly residues" evidence="9">
    <location>
        <begin position="201"/>
        <end position="211"/>
    </location>
</feature>
<dbReference type="PROSITE" id="PS51322">
    <property type="entry name" value="UEV"/>
    <property type="match status" value="1"/>
</dbReference>
<feature type="compositionally biased region" description="Low complexity" evidence="9">
    <location>
        <begin position="153"/>
        <end position="184"/>
    </location>
</feature>
<evidence type="ECO:0000256" key="1">
    <source>
        <dbReference type="ARBA" id="ARBA00004177"/>
    </source>
</evidence>
<evidence type="ECO:0000256" key="5">
    <source>
        <dbReference type="ARBA" id="ARBA00022927"/>
    </source>
</evidence>
<sequence>MSTPRSELNTLLSQRGPSALPYTEDLKYQIRNHLLSLSAAYPSLLPLSAAFTHNDGRTTNLLQSHGTIPITFNNSTYNIPIIIWLLETYPRHAPLVFVNPTRDMVIKRNHPFVNASGVVKIPYLDNWIFPSSNLVELGRNLAHFFGLDPPLYSRPRPNPNPNYTHSPSSNNNSGFLNSSGNLSPQPSISNTPRPYPPSPYGSGGGGTGTPYGSGVVGGGKYMDDASEVFKRNAINKLVEGLYGDMGSMRKVREGEMEGLFSAQGVLRQRENELANGVKEMMDEKERLEERLRMVAGNGEALEGWLRENEGKVEVLRSVDVDDAFEHCDGLSKQMFECTSADLAMEDVIYALDKAVQDGAVPFDRYLRNVRMLAREQFIHRATASKVRAVQMQNQVSNMASGAPAYAL</sequence>
<protein>
    <submittedName>
        <fullName evidence="12">Ubiquitin-protein ligase</fullName>
    </submittedName>
</protein>
<evidence type="ECO:0000256" key="8">
    <source>
        <dbReference type="SAM" id="Coils"/>
    </source>
</evidence>
<dbReference type="PROSITE" id="PS51312">
    <property type="entry name" value="SB"/>
    <property type="match status" value="1"/>
</dbReference>
<evidence type="ECO:0000256" key="4">
    <source>
        <dbReference type="ARBA" id="ARBA00022753"/>
    </source>
</evidence>
<feature type="domain" description="UEV" evidence="11">
    <location>
        <begin position="11"/>
        <end position="155"/>
    </location>
</feature>
<dbReference type="GO" id="GO:0016874">
    <property type="term" value="F:ligase activity"/>
    <property type="evidence" value="ECO:0007669"/>
    <property type="project" value="UniProtKB-KW"/>
</dbReference>
<dbReference type="InterPro" id="IPR016135">
    <property type="entry name" value="UBQ-conjugating_enzyme/RWD"/>
</dbReference>
<dbReference type="GO" id="GO:0015031">
    <property type="term" value="P:protein transport"/>
    <property type="evidence" value="ECO:0007669"/>
    <property type="project" value="UniProtKB-UniRule"/>
</dbReference>
<evidence type="ECO:0000313" key="13">
    <source>
        <dbReference type="Proteomes" id="UP001454036"/>
    </source>
</evidence>
<comment type="similarity">
    <text evidence="2">Belongs to the ubiquitin-conjugating enzyme family. UEV subfamily.</text>
</comment>
<dbReference type="InterPro" id="IPR008883">
    <property type="entry name" value="UEV_N"/>
</dbReference>
<feature type="coiled-coil region" evidence="8">
    <location>
        <begin position="270"/>
        <end position="297"/>
    </location>
</feature>
<evidence type="ECO:0000313" key="12">
    <source>
        <dbReference type="EMBL" id="GAA0139436.1"/>
    </source>
</evidence>
<evidence type="ECO:0000259" key="10">
    <source>
        <dbReference type="PROSITE" id="PS51312"/>
    </source>
</evidence>
<keyword evidence="3 7" id="KW-0813">Transport</keyword>
<dbReference type="Gene3D" id="3.10.110.10">
    <property type="entry name" value="Ubiquitin Conjugating Enzyme"/>
    <property type="match status" value="1"/>
</dbReference>
<dbReference type="PANTHER" id="PTHR23306:SF3">
    <property type="entry name" value="TUMOR SUPPRESSOR PROTEIN 101"/>
    <property type="match status" value="1"/>
</dbReference>
<evidence type="ECO:0000256" key="6">
    <source>
        <dbReference type="ARBA" id="ARBA00023054"/>
    </source>
</evidence>
<dbReference type="Pfam" id="PF05743">
    <property type="entry name" value="UEV"/>
    <property type="match status" value="1"/>
</dbReference>
<name>A0AAV3NKT1_LITER</name>
<keyword evidence="13" id="KW-1185">Reference proteome</keyword>
<dbReference type="SUPFAM" id="SSF140111">
    <property type="entry name" value="Endosomal sorting complex assembly domain"/>
    <property type="match status" value="1"/>
</dbReference>
<feature type="region of interest" description="Disordered" evidence="9">
    <location>
        <begin position="153"/>
        <end position="211"/>
    </location>
</feature>
<comment type="subcellular location">
    <subcellularLocation>
        <location evidence="1">Endosome</location>
    </subcellularLocation>
</comment>
<dbReference type="PANTHER" id="PTHR23306">
    <property type="entry name" value="TUMOR SUSCEPTIBILITY GENE 101 PROTEIN-RELATED"/>
    <property type="match status" value="1"/>
</dbReference>
<accession>A0AAV3NKT1</accession>
<dbReference type="Proteomes" id="UP001454036">
    <property type="component" value="Unassembled WGS sequence"/>
</dbReference>
<dbReference type="GO" id="GO:0043130">
    <property type="term" value="F:ubiquitin binding"/>
    <property type="evidence" value="ECO:0007669"/>
    <property type="project" value="TreeGrafter"/>
</dbReference>
<dbReference type="EMBL" id="BAABME010000088">
    <property type="protein sequence ID" value="GAA0139436.1"/>
    <property type="molecule type" value="Genomic_DNA"/>
</dbReference>